<evidence type="ECO:0000256" key="2">
    <source>
        <dbReference type="SAM" id="SignalP"/>
    </source>
</evidence>
<feature type="region of interest" description="Disordered" evidence="1">
    <location>
        <begin position="117"/>
        <end position="147"/>
    </location>
</feature>
<feature type="signal peptide" evidence="2">
    <location>
        <begin position="1"/>
        <end position="16"/>
    </location>
</feature>
<comment type="caution">
    <text evidence="4">The sequence shown here is derived from an EMBL/GenBank/DDBJ whole genome shotgun (WGS) entry which is preliminary data.</text>
</comment>
<gene>
    <name evidence="4" type="ORF">PG997_012888</name>
</gene>
<protein>
    <recommendedName>
        <fullName evidence="3">Ubiquitin 3 binding protein But2 C-terminal domain-containing protein</fullName>
    </recommendedName>
</protein>
<dbReference type="PANTHER" id="PTHR39613">
    <property type="entry name" value="ANCHORED CELL WALL PROTEIN, PUTATIVE (AFU_ORTHOLOGUE AFUA_4G08960)-RELATED"/>
    <property type="match status" value="1"/>
</dbReference>
<feature type="region of interest" description="Disordered" evidence="1">
    <location>
        <begin position="183"/>
        <end position="204"/>
    </location>
</feature>
<accession>A0ABR1V751</accession>
<dbReference type="PANTHER" id="PTHR39613:SF1">
    <property type="entry name" value="ANCHORED CELL WALL PROTEIN, PUTATIVE (AFU_ORTHOLOGUE AFUA_4G08960)-RELATED"/>
    <property type="match status" value="1"/>
</dbReference>
<evidence type="ECO:0000313" key="4">
    <source>
        <dbReference type="EMBL" id="KAK8066141.1"/>
    </source>
</evidence>
<organism evidence="4 5">
    <name type="scientific">Apiospora hydei</name>
    <dbReference type="NCBI Taxonomy" id="1337664"/>
    <lineage>
        <taxon>Eukaryota</taxon>
        <taxon>Fungi</taxon>
        <taxon>Dikarya</taxon>
        <taxon>Ascomycota</taxon>
        <taxon>Pezizomycotina</taxon>
        <taxon>Sordariomycetes</taxon>
        <taxon>Xylariomycetidae</taxon>
        <taxon>Amphisphaeriales</taxon>
        <taxon>Apiosporaceae</taxon>
        <taxon>Apiospora</taxon>
    </lineage>
</organism>
<feature type="domain" description="Ubiquitin 3 binding protein But2 C-terminal" evidence="3">
    <location>
        <begin position="45"/>
        <end position="99"/>
    </location>
</feature>
<evidence type="ECO:0000256" key="1">
    <source>
        <dbReference type="SAM" id="MobiDB-lite"/>
    </source>
</evidence>
<reference evidence="4 5" key="1">
    <citation type="submission" date="2023-01" db="EMBL/GenBank/DDBJ databases">
        <title>Analysis of 21 Apiospora genomes using comparative genomics revels a genus with tremendous synthesis potential of carbohydrate active enzymes and secondary metabolites.</title>
        <authorList>
            <person name="Sorensen T."/>
        </authorList>
    </citation>
    <scope>NUCLEOTIDE SEQUENCE [LARGE SCALE GENOMIC DNA]</scope>
    <source>
        <strain evidence="4 5">CBS 114990</strain>
    </source>
</reference>
<name>A0ABR1V751_9PEZI</name>
<dbReference type="InterPro" id="IPR018620">
    <property type="entry name" value="Ubiquitin3-bd_protein_But2_C"/>
</dbReference>
<dbReference type="EMBL" id="JAQQWN010000009">
    <property type="protein sequence ID" value="KAK8066141.1"/>
    <property type="molecule type" value="Genomic_DNA"/>
</dbReference>
<feature type="compositionally biased region" description="Basic and acidic residues" evidence="1">
    <location>
        <begin position="117"/>
        <end position="138"/>
    </location>
</feature>
<feature type="chain" id="PRO_5045679748" description="Ubiquitin 3 binding protein But2 C-terminal domain-containing protein" evidence="2">
    <location>
        <begin position="17"/>
        <end position="258"/>
    </location>
</feature>
<feature type="compositionally biased region" description="Pro residues" evidence="1">
    <location>
        <begin position="190"/>
        <end position="200"/>
    </location>
</feature>
<feature type="domain" description="Ubiquitin 3 binding protein But2 C-terminal" evidence="3">
    <location>
        <begin position="156"/>
        <end position="241"/>
    </location>
</feature>
<dbReference type="GeneID" id="92050262"/>
<evidence type="ECO:0000313" key="5">
    <source>
        <dbReference type="Proteomes" id="UP001433268"/>
    </source>
</evidence>
<dbReference type="Pfam" id="PF09792">
    <property type="entry name" value="But2"/>
    <property type="match status" value="2"/>
</dbReference>
<keyword evidence="5" id="KW-1185">Reference proteome</keyword>
<evidence type="ECO:0000259" key="3">
    <source>
        <dbReference type="Pfam" id="PF09792"/>
    </source>
</evidence>
<proteinExistence type="predicted"/>
<dbReference type="Proteomes" id="UP001433268">
    <property type="component" value="Unassembled WGS sequence"/>
</dbReference>
<sequence>MKTTIVATTFAATALAVPALDALVQCPKNTAQPDGNLPASIQDYISAKEPNKKFAGSVTAEVTPGDKCTIFNLDIPVKESQGKVCNLVFDFPEKPTSALKARAQGLVGDFGGDLVADHRRPGHGGKEGEHKPAGGEHPHHGKNLPRLSSPLASSLDYKFDGPGNFKFIGYDIGVGAVAGETTYANQPKSGPSPPNPPPKMQPGHSYVINAGDCEFPANLTSVKVSGALCSDDTTMRYDQGYLGSCPIGFYVVLTDAKK</sequence>
<dbReference type="RefSeq" id="XP_066662894.1">
    <property type="nucleotide sequence ID" value="XM_066817202.1"/>
</dbReference>
<keyword evidence="2" id="KW-0732">Signal</keyword>